<dbReference type="InterPro" id="IPR008704">
    <property type="entry name" value="Endonuclease_Zinc-binding_loop"/>
</dbReference>
<proteinExistence type="predicted"/>
<reference evidence="2" key="1">
    <citation type="submission" date="2021-02" db="EMBL/GenBank/DDBJ databases">
        <authorList>
            <person name="Nowell W R."/>
        </authorList>
    </citation>
    <scope>NUCLEOTIDE SEQUENCE</scope>
</reference>
<dbReference type="InterPro" id="IPR044930">
    <property type="entry name" value="Homing_endonuclease_His-Me"/>
</dbReference>
<dbReference type="InterPro" id="IPR044925">
    <property type="entry name" value="His-Me_finger_sf"/>
</dbReference>
<evidence type="ECO:0000313" key="2">
    <source>
        <dbReference type="EMBL" id="CAF1231998.1"/>
    </source>
</evidence>
<gene>
    <name evidence="2" type="ORF">EDS130_LOCUS26982</name>
</gene>
<feature type="domain" description="Zinc-binding loop region of homing endonuclease" evidence="1">
    <location>
        <begin position="151"/>
        <end position="229"/>
    </location>
</feature>
<sequence length="262" mass="30533">MSRKAQKEIKRLQRSKKEDFPRSQKFLNFLSPAKAKAWTEEIIKQHEYEDLINDRHLPPELTIDQLKALTSITHHNGNRFLGCQHNSILIILGTFFKDWMECKITPKHLKNAKRHPEIAITPSKSSWFSVAEDYIEFCKANSVENLTVSRHLIALRGKEKEELPLLSTNQGGNQCSHLCDTYGCLRTKHLRIETRELNMSRRYCFGIILQIYRNSAGVDTVTNIKPCKHGQDQERSMDEQLDNSCRKIYVVLVTDKDLFKYK</sequence>
<dbReference type="GO" id="GO:0004519">
    <property type="term" value="F:endonuclease activity"/>
    <property type="evidence" value="ECO:0007669"/>
    <property type="project" value="InterPro"/>
</dbReference>
<name>A0A814YPN3_ADIRI</name>
<comment type="caution">
    <text evidence="2">The sequence shown here is derived from an EMBL/GenBank/DDBJ whole genome shotgun (WGS) entry which is preliminary data.</text>
</comment>
<accession>A0A814YPN3</accession>
<dbReference type="OrthoDB" id="10585259at2759"/>
<dbReference type="AlphaFoldDB" id="A0A814YPN3"/>
<evidence type="ECO:0000259" key="1">
    <source>
        <dbReference type="Pfam" id="PF05551"/>
    </source>
</evidence>
<dbReference type="EMBL" id="CAJNOJ010000167">
    <property type="protein sequence ID" value="CAF1231998.1"/>
    <property type="molecule type" value="Genomic_DNA"/>
</dbReference>
<dbReference type="Proteomes" id="UP000663852">
    <property type="component" value="Unassembled WGS sequence"/>
</dbReference>
<dbReference type="Pfam" id="PF05551">
    <property type="entry name" value="zf-His_Me_endon"/>
    <property type="match status" value="1"/>
</dbReference>
<dbReference type="SUPFAM" id="SSF54060">
    <property type="entry name" value="His-Me finger endonucleases"/>
    <property type="match status" value="1"/>
</dbReference>
<dbReference type="Gene3D" id="3.90.75.10">
    <property type="entry name" value="Homing Intron 3 (I-ppo) Encoded Endonuclease, Chain A"/>
    <property type="match status" value="1"/>
</dbReference>
<evidence type="ECO:0000313" key="3">
    <source>
        <dbReference type="Proteomes" id="UP000663852"/>
    </source>
</evidence>
<protein>
    <recommendedName>
        <fullName evidence="1">Zinc-binding loop region of homing endonuclease domain-containing protein</fullName>
    </recommendedName>
</protein>
<organism evidence="2 3">
    <name type="scientific">Adineta ricciae</name>
    <name type="common">Rotifer</name>
    <dbReference type="NCBI Taxonomy" id="249248"/>
    <lineage>
        <taxon>Eukaryota</taxon>
        <taxon>Metazoa</taxon>
        <taxon>Spiralia</taxon>
        <taxon>Gnathifera</taxon>
        <taxon>Rotifera</taxon>
        <taxon>Eurotatoria</taxon>
        <taxon>Bdelloidea</taxon>
        <taxon>Adinetida</taxon>
        <taxon>Adinetidae</taxon>
        <taxon>Adineta</taxon>
    </lineage>
</organism>